<dbReference type="eggNOG" id="ENOG502S0BA">
    <property type="taxonomic scope" value="Eukaryota"/>
</dbReference>
<evidence type="ECO:0000313" key="3">
    <source>
        <dbReference type="Proteomes" id="UP000005220"/>
    </source>
</evidence>
<dbReference type="GO" id="GO:0042802">
    <property type="term" value="F:identical protein binding"/>
    <property type="evidence" value="ECO:0007669"/>
    <property type="project" value="EnsemblFungi"/>
</dbReference>
<dbReference type="RefSeq" id="XP_003955154.1">
    <property type="nucleotide sequence ID" value="XM_003955105.1"/>
</dbReference>
<dbReference type="KEGG" id="kaf:KAFR_0A05840"/>
<feature type="transmembrane region" description="Helical" evidence="1">
    <location>
        <begin position="226"/>
        <end position="253"/>
    </location>
</feature>
<dbReference type="GeneID" id="13887071"/>
<keyword evidence="3" id="KW-1185">Reference proteome</keyword>
<dbReference type="GO" id="GO:0005789">
    <property type="term" value="C:endoplasmic reticulum membrane"/>
    <property type="evidence" value="ECO:0007669"/>
    <property type="project" value="EnsemblFungi"/>
</dbReference>
<evidence type="ECO:0000256" key="1">
    <source>
        <dbReference type="SAM" id="Phobius"/>
    </source>
</evidence>
<dbReference type="Proteomes" id="UP000005220">
    <property type="component" value="Chromosome 1"/>
</dbReference>
<reference evidence="2 3" key="1">
    <citation type="journal article" date="2011" name="Proc. Natl. Acad. Sci. U.S.A.">
        <title>Evolutionary erosion of yeast sex chromosomes by mating-type switching accidents.</title>
        <authorList>
            <person name="Gordon J.L."/>
            <person name="Armisen D."/>
            <person name="Proux-Wera E."/>
            <person name="Oheigeartaigh S.S."/>
            <person name="Byrne K.P."/>
            <person name="Wolfe K.H."/>
        </authorList>
    </citation>
    <scope>NUCLEOTIDE SEQUENCE [LARGE SCALE GENOMIC DNA]</scope>
    <source>
        <strain evidence="3">ATCC 22294 / BCRC 22015 / CBS 2517 / CECT 1963 / NBRC 1671 / NRRL Y-8276</strain>
    </source>
</reference>
<dbReference type="GO" id="GO:1990044">
    <property type="term" value="P:protein localization to lipid droplet"/>
    <property type="evidence" value="ECO:0007669"/>
    <property type="project" value="EnsemblFungi"/>
</dbReference>
<dbReference type="CDD" id="cd23994">
    <property type="entry name" value="Seipin_Sei1_like"/>
    <property type="match status" value="1"/>
</dbReference>
<dbReference type="OrthoDB" id="4053690at2759"/>
<feature type="transmembrane region" description="Helical" evidence="1">
    <location>
        <begin position="12"/>
        <end position="37"/>
    </location>
</feature>
<dbReference type="InParanoid" id="H2ANR9"/>
<dbReference type="HOGENOM" id="CLU_061225_0_0_1"/>
<dbReference type="GO" id="GO:0055090">
    <property type="term" value="P:acylglycerol homeostasis"/>
    <property type="evidence" value="ECO:0007669"/>
    <property type="project" value="EnsemblFungi"/>
</dbReference>
<dbReference type="GO" id="GO:0032541">
    <property type="term" value="C:cortical endoplasmic reticulum"/>
    <property type="evidence" value="ECO:0007669"/>
    <property type="project" value="EnsemblFungi"/>
</dbReference>
<dbReference type="GO" id="GO:0055091">
    <property type="term" value="P:phospholipid homeostasis"/>
    <property type="evidence" value="ECO:0007669"/>
    <property type="project" value="EnsemblFungi"/>
</dbReference>
<dbReference type="GO" id="GO:0140042">
    <property type="term" value="P:lipid droplet formation"/>
    <property type="evidence" value="ECO:0007669"/>
    <property type="project" value="EnsemblFungi"/>
</dbReference>
<evidence type="ECO:0008006" key="4">
    <source>
        <dbReference type="Google" id="ProtNLM"/>
    </source>
</evidence>
<dbReference type="FunCoup" id="H2ANR9">
    <property type="interactions" value="19"/>
</dbReference>
<gene>
    <name evidence="2" type="primary">KAFR0A05840</name>
    <name evidence="2" type="ORF">KAFR_0A05840</name>
</gene>
<dbReference type="EMBL" id="HE650821">
    <property type="protein sequence ID" value="CCF56019.1"/>
    <property type="molecule type" value="Genomic_DNA"/>
</dbReference>
<dbReference type="AlphaFoldDB" id="H2ANR9"/>
<proteinExistence type="predicted"/>
<evidence type="ECO:0000313" key="2">
    <source>
        <dbReference type="EMBL" id="CCF56019.1"/>
    </source>
</evidence>
<organism evidence="2 3">
    <name type="scientific">Kazachstania africana (strain ATCC 22294 / BCRC 22015 / CBS 2517 / CECT 1963 / NBRC 1671 / NRRL Y-8276)</name>
    <name type="common">Yeast</name>
    <name type="synonym">Kluyveromyces africanus</name>
    <dbReference type="NCBI Taxonomy" id="1071382"/>
    <lineage>
        <taxon>Eukaryota</taxon>
        <taxon>Fungi</taxon>
        <taxon>Dikarya</taxon>
        <taxon>Ascomycota</taxon>
        <taxon>Saccharomycotina</taxon>
        <taxon>Saccharomycetes</taxon>
        <taxon>Saccharomycetales</taxon>
        <taxon>Saccharomycetaceae</taxon>
        <taxon>Kazachstania</taxon>
    </lineage>
</organism>
<protein>
    <recommendedName>
        <fullName evidence="4">Seipin</fullName>
    </recommendedName>
</protein>
<keyword evidence="1" id="KW-1133">Transmembrane helix</keyword>
<keyword evidence="1" id="KW-0472">Membrane</keyword>
<dbReference type="GO" id="GO:0046889">
    <property type="term" value="P:positive regulation of lipid biosynthetic process"/>
    <property type="evidence" value="ECO:0007669"/>
    <property type="project" value="EnsemblFungi"/>
</dbReference>
<name>H2ANR9_KAZAF</name>
<keyword evidence="1" id="KW-0812">Transmembrane</keyword>
<sequence length="273" mass="31855">MKINVTKPFQLLQYVCYIFVVLLLQIVVVGPLSILIFNDFYTRLIPDDSLQFVPISKFDQGKVEDVLIFKQDIDRISLNDDLINLDNNGISEKIPLREFINYELDFAFDFYCQSELETFNLQNVKISIQANDLPLYVLEMPIICITKNDTILLNSHTSRLELWQLEWLNKIHIDNVVTVPSNVDIISIVINKPSHSHFLVKPDSNLNFRMDFTNDLRNMMLRKRTITHIIGILIVNILLNLLFLLITVITFIVTSNKLNKKIFLMKKNQKLNK</sequence>
<dbReference type="GO" id="GO:0005811">
    <property type="term" value="C:lipid droplet"/>
    <property type="evidence" value="ECO:0007669"/>
    <property type="project" value="EnsemblFungi"/>
</dbReference>
<dbReference type="STRING" id="1071382.H2ANR9"/>
<accession>H2ANR9</accession>
<dbReference type="GO" id="GO:0090155">
    <property type="term" value="P:negative regulation of sphingolipid biosynthetic process"/>
    <property type="evidence" value="ECO:0007669"/>
    <property type="project" value="EnsemblFungi"/>
</dbReference>